<reference evidence="3" key="1">
    <citation type="journal article" date="2017" name="Biotechnol. Biofuels">
        <title>Evaluation of environmental bacterial communities as a factor affecting the growth of duckweed Lemna minor.</title>
        <authorList>
            <person name="Ishizawa H."/>
            <person name="Kuroda M."/>
            <person name="Morikawa M."/>
            <person name="Ike M."/>
        </authorList>
    </citation>
    <scope>NUCLEOTIDE SEQUENCE [LARGE SCALE GENOMIC DNA]</scope>
    <source>
        <strain evidence="3">H3</strain>
    </source>
</reference>
<dbReference type="OrthoDB" id="8526020at2"/>
<dbReference type="Pfam" id="PF11306">
    <property type="entry name" value="DUF3108"/>
    <property type="match status" value="1"/>
</dbReference>
<evidence type="ECO:0000256" key="1">
    <source>
        <dbReference type="SAM" id="MobiDB-lite"/>
    </source>
</evidence>
<dbReference type="KEGG" id="amah:DLM_3102"/>
<protein>
    <submittedName>
        <fullName evidence="2">Putative PROLIN-rich signal peptide protein</fullName>
    </submittedName>
</protein>
<dbReference type="Proteomes" id="UP000198290">
    <property type="component" value="Chromosome"/>
</dbReference>
<reference evidence="2 3" key="2">
    <citation type="journal article" date="2017" name="Genome Announc.">
        <title>Draft genome sequence of Aquitalea magnusonii strain H3, a plant growth-promoting bacterium of duckweed Lemna minor.</title>
        <authorList>
            <person name="Ishizawa H."/>
            <person name="Kuroda M."/>
            <person name="Ike M."/>
        </authorList>
    </citation>
    <scope>NUCLEOTIDE SEQUENCE [LARGE SCALE GENOMIC DNA]</scope>
    <source>
        <strain evidence="2 3">H3</strain>
    </source>
</reference>
<reference evidence="3" key="3">
    <citation type="journal article" date="2017" name="Plant Physiol. Biochem.">
        <title>Differential oxidative and antioxidative response of duckweed Lemna minor toward plant growth promoting/inhibiting bacteria.</title>
        <authorList>
            <person name="Ishizawa H."/>
            <person name="Kuroda M."/>
            <person name="Morikawa M."/>
            <person name="Ike M."/>
        </authorList>
    </citation>
    <scope>NUCLEOTIDE SEQUENCE [LARGE SCALE GENOMIC DNA]</scope>
    <source>
        <strain evidence="3">H3</strain>
    </source>
</reference>
<dbReference type="STRING" id="332411.VI06_13325"/>
<gene>
    <name evidence="2" type="ORF">DLM_3102</name>
</gene>
<proteinExistence type="predicted"/>
<dbReference type="AlphaFoldDB" id="A0A3G9GJ35"/>
<dbReference type="InterPro" id="IPR021457">
    <property type="entry name" value="DUF3108"/>
</dbReference>
<feature type="compositionally biased region" description="Basic and acidic residues" evidence="1">
    <location>
        <begin position="100"/>
        <end position="111"/>
    </location>
</feature>
<feature type="region of interest" description="Disordered" evidence="1">
    <location>
        <begin position="71"/>
        <end position="160"/>
    </location>
</feature>
<organism evidence="2 3">
    <name type="scientific">Aquitalea magnusonii</name>
    <dbReference type="NCBI Taxonomy" id="332411"/>
    <lineage>
        <taxon>Bacteria</taxon>
        <taxon>Pseudomonadati</taxon>
        <taxon>Pseudomonadota</taxon>
        <taxon>Betaproteobacteria</taxon>
        <taxon>Neisseriales</taxon>
        <taxon>Chromobacteriaceae</taxon>
        <taxon>Aquitalea</taxon>
    </lineage>
</organism>
<sequence length="388" mass="41730">MKTSLRVFALALLLSVLVHLAMLGSGLLPDAVIELPPDQALRKIDVKMQALALDTPAPPAVPTARLLPVGPAGGAVAHHPAARKHKPKRDASGAQAKADTVADKAAEHPADLADASQPATENSKRAEASMPEAEQPASKPEKHAKAAEASAAAASNNDRPAGYLTPASALHRFPARAKLGYQTFYNGAMVGSGGLDWQQDGHRYTLEIRFNPLVGGNRRYLSQGQLGKQGLQPDSLQAWVGQEAKESARFDWSAGMLHFGDQGDKEVALRSGAQDVFSLAFQLGLKGGQLGTAPLQITTGKKVYDYPMTPSGETDYDTGSGKIRVIVFRAKGEDDITEFWLAPDFSNLPVRISRIDKSKRVELRAVLINIDGTEQWRLPARPMTRNNR</sequence>
<name>A0A3G9GJ35_9NEIS</name>
<accession>A0A3G9GJ35</accession>
<evidence type="ECO:0000313" key="2">
    <source>
        <dbReference type="EMBL" id="BBF86699.1"/>
    </source>
</evidence>
<dbReference type="RefSeq" id="WP_089085575.1">
    <property type="nucleotide sequence ID" value="NZ_AP018823.1"/>
</dbReference>
<evidence type="ECO:0000313" key="3">
    <source>
        <dbReference type="Proteomes" id="UP000198290"/>
    </source>
</evidence>
<dbReference type="EMBL" id="AP018823">
    <property type="protein sequence ID" value="BBF86699.1"/>
    <property type="molecule type" value="Genomic_DNA"/>
</dbReference>
<keyword evidence="3" id="KW-1185">Reference proteome</keyword>